<evidence type="ECO:0000313" key="2">
    <source>
        <dbReference type="Proteomes" id="UP000827872"/>
    </source>
</evidence>
<organism evidence="1 2">
    <name type="scientific">Sphaerodactylus townsendi</name>
    <dbReference type="NCBI Taxonomy" id="933632"/>
    <lineage>
        <taxon>Eukaryota</taxon>
        <taxon>Metazoa</taxon>
        <taxon>Chordata</taxon>
        <taxon>Craniata</taxon>
        <taxon>Vertebrata</taxon>
        <taxon>Euteleostomi</taxon>
        <taxon>Lepidosauria</taxon>
        <taxon>Squamata</taxon>
        <taxon>Bifurcata</taxon>
        <taxon>Gekkota</taxon>
        <taxon>Sphaerodactylidae</taxon>
        <taxon>Sphaerodactylus</taxon>
    </lineage>
</organism>
<protein>
    <submittedName>
        <fullName evidence="1">Uncharacterized protein</fullName>
    </submittedName>
</protein>
<comment type="caution">
    <text evidence="1">The sequence shown here is derived from an EMBL/GenBank/DDBJ whole genome shotgun (WGS) entry which is preliminary data.</text>
</comment>
<reference evidence="1" key="1">
    <citation type="submission" date="2021-08" db="EMBL/GenBank/DDBJ databases">
        <title>The first chromosome-level gecko genome reveals the dynamic sex chromosomes of Neotropical dwarf geckos (Sphaerodactylidae: Sphaerodactylus).</title>
        <authorList>
            <person name="Pinto B.J."/>
            <person name="Keating S.E."/>
            <person name="Gamble T."/>
        </authorList>
    </citation>
    <scope>NUCLEOTIDE SEQUENCE</scope>
    <source>
        <strain evidence="1">TG3544</strain>
    </source>
</reference>
<sequence>MWLFSGSAEKRGSQAKCTSELHYLVLWALKGIHQLDIDTDKGKAEIPRGRSVNKLATDPLRIIHGAVEETTGWVYGSLSLLSDLIFEDEEESEKGQPKIHQWYSVEDVFERCIT</sequence>
<dbReference type="EMBL" id="CM037614">
    <property type="protein sequence ID" value="KAH8017261.1"/>
    <property type="molecule type" value="Genomic_DNA"/>
</dbReference>
<gene>
    <name evidence="1" type="ORF">K3G42_027793</name>
</gene>
<proteinExistence type="predicted"/>
<evidence type="ECO:0000313" key="1">
    <source>
        <dbReference type="EMBL" id="KAH8017261.1"/>
    </source>
</evidence>
<name>A0ACB8GCE4_9SAUR</name>
<dbReference type="Proteomes" id="UP000827872">
    <property type="component" value="Linkage Group LG01"/>
</dbReference>
<accession>A0ACB8GCE4</accession>
<keyword evidence="2" id="KW-1185">Reference proteome</keyword>